<gene>
    <name evidence="1" type="ordered locus">VIBHAR_05799</name>
</gene>
<dbReference type="AlphaFoldDB" id="A7N8I5"/>
<proteinExistence type="predicted"/>
<evidence type="ECO:0000313" key="2">
    <source>
        <dbReference type="Proteomes" id="UP000008152"/>
    </source>
</evidence>
<accession>A7N8I5</accession>
<protein>
    <submittedName>
        <fullName evidence="1">Uncharacterized protein</fullName>
    </submittedName>
</protein>
<reference evidence="1 2" key="1">
    <citation type="submission" date="2007-08" db="EMBL/GenBank/DDBJ databases">
        <authorList>
            <consortium name="The Vibrio harveyi Genome Sequencing Project"/>
            <person name="Bassler B."/>
            <person name="Clifton S.W."/>
            <person name="Fulton L."/>
            <person name="Delehaunty K."/>
            <person name="Fronick C."/>
            <person name="Harrison M."/>
            <person name="Markivic C."/>
            <person name="Fulton R."/>
            <person name="Tin-Wollam A.-M."/>
            <person name="Shah N."/>
            <person name="Pepin K."/>
            <person name="Nash W."/>
            <person name="Thiruvilangam P."/>
            <person name="Bhonagiri V."/>
            <person name="Waters C."/>
            <person name="Tu K.C."/>
            <person name="Irgon J."/>
            <person name="Wilson R.K."/>
        </authorList>
    </citation>
    <scope>NUCLEOTIDE SEQUENCE [LARGE SCALE GENOMIC DNA]</scope>
    <source>
        <strain evidence="2">ATCC BAA-1116 / BB120</strain>
    </source>
</reference>
<dbReference type="Proteomes" id="UP000008152">
    <property type="component" value="Chromosome II"/>
</dbReference>
<dbReference type="KEGG" id="vha:VIBHAR_05799"/>
<dbReference type="PATRIC" id="fig|338187.36.peg.4669"/>
<organism evidence="1 2">
    <name type="scientific">Vibrio campbellii (strain ATCC BAA-1116)</name>
    <dbReference type="NCBI Taxonomy" id="2902295"/>
    <lineage>
        <taxon>Bacteria</taxon>
        <taxon>Pseudomonadati</taxon>
        <taxon>Pseudomonadota</taxon>
        <taxon>Gammaproteobacteria</taxon>
        <taxon>Vibrionales</taxon>
        <taxon>Vibrionaceae</taxon>
        <taxon>Vibrio</taxon>
    </lineage>
</organism>
<evidence type="ECO:0000313" key="1">
    <source>
        <dbReference type="EMBL" id="ABU73693.1"/>
    </source>
</evidence>
<name>A7N8I5_VIBC1</name>
<sequence>MGVSVKILFTQVEKTAFPTTSSSTFLGNFLLSKVTFFVHRYQMQTHELFVILIMLKPE</sequence>
<dbReference type="EMBL" id="CP000790">
    <property type="protein sequence ID" value="ABU73693.1"/>
    <property type="molecule type" value="Genomic_DNA"/>
</dbReference>